<keyword evidence="2" id="KW-0472">Membrane</keyword>
<dbReference type="RefSeq" id="WP_154516326.1">
    <property type="nucleotide sequence ID" value="NZ_VUMT01000002.1"/>
</dbReference>
<dbReference type="InterPro" id="IPR013693">
    <property type="entry name" value="SpoIID/LytB_N"/>
</dbReference>
<proteinExistence type="predicted"/>
<dbReference type="EMBL" id="VUMT01000002">
    <property type="protein sequence ID" value="MSS62602.1"/>
    <property type="molecule type" value="Genomic_DNA"/>
</dbReference>
<evidence type="ECO:0000313" key="5">
    <source>
        <dbReference type="Proteomes" id="UP000482209"/>
    </source>
</evidence>
<dbReference type="AlphaFoldDB" id="A0A6L5XV68"/>
<keyword evidence="2" id="KW-1133">Transmembrane helix</keyword>
<evidence type="ECO:0000259" key="3">
    <source>
        <dbReference type="PROSITE" id="PS51272"/>
    </source>
</evidence>
<name>A0A6L5XV68_9FIRM</name>
<feature type="domain" description="SLH" evidence="3">
    <location>
        <begin position="69"/>
        <end position="135"/>
    </location>
</feature>
<evidence type="ECO:0000256" key="1">
    <source>
        <dbReference type="ARBA" id="ARBA00022737"/>
    </source>
</evidence>
<comment type="caution">
    <text evidence="4">The sequence shown here is derived from an EMBL/GenBank/DDBJ whole genome shotgun (WGS) entry which is preliminary data.</text>
</comment>
<gene>
    <name evidence="4" type="ORF">FYJ58_01670</name>
</gene>
<dbReference type="Proteomes" id="UP000482209">
    <property type="component" value="Unassembled WGS sequence"/>
</dbReference>
<keyword evidence="1" id="KW-0677">Repeat</keyword>
<evidence type="ECO:0000313" key="4">
    <source>
        <dbReference type="EMBL" id="MSS62602.1"/>
    </source>
</evidence>
<dbReference type="InterPro" id="IPR001119">
    <property type="entry name" value="SLH_dom"/>
</dbReference>
<dbReference type="InterPro" id="IPR013486">
    <property type="entry name" value="SpoIID/LytB"/>
</dbReference>
<keyword evidence="2" id="KW-0812">Transmembrane</keyword>
<dbReference type="NCBIfam" id="TIGR02669">
    <property type="entry name" value="SpoIID_LytB"/>
    <property type="match status" value="1"/>
</dbReference>
<dbReference type="GO" id="GO:0030435">
    <property type="term" value="P:sporulation resulting in formation of a cellular spore"/>
    <property type="evidence" value="ECO:0007669"/>
    <property type="project" value="InterPro"/>
</dbReference>
<protein>
    <submittedName>
        <fullName evidence="4">SpoIID/LytB domain-containing protein</fullName>
    </submittedName>
</protein>
<sequence length="806" mass="92068">MKKKISLIILGLVIIAGIIIWDIWQESDTAPSGMEEYVTGINGNVTRAEAAKMISLLNYTKEELQELERVIVYTDTTKKKWYDTYINGFYTMGLVSETEQKENTEFRPMGYLTYKELADIMKRLAIQSELDEDERNSYAEKLLKKVASIQDSKKPEEFVTHQDWFELYRFLYKKVFTKSNVSERELYIIESWENESEFEKWKTITNRGVFYGDGLNFLPFVDSKLKVICKEDEILGIEETIEEEAKISNVWIMEQKENSLTVFVNGYKKKFQTGNQIKKNIEKQVGDLTVQKGNLLKVSIKPDKIKGRVLKTGKDFIEIEGYGKKKLSEDFCIYKIYNGVEMEPANSILVGYENSEFVVVKNEICAAIMKEKVEAKTIRVLLKTNGFKDVIHASAVVTSTSDFTLTYGKKQKTYKAGEKVTIKPNSRFLKKGRIKFKSNDSDGKIKIFSMKRNEEIPAYRGNLEIDKENGGLLLINELPIEEYLYAVIPSEMPTSYGVEAQKVQAICARSYAYKQLFSNGCREYGAHVDDSPSYQVYNNVPENKVSIEAVKETYGQILKYHGTIITAYYFSTSCGHTANANEVWNSATEVPYLMGSFQGEKQDKDLDLSKEDDFKTFIKKKVYEAYEEDNPWYRWKVTLSKKEIKKVIDTTLSKRYEANPDLIQTLQEDGTYKSVPIGTVGTVKDIKITKRQTGGIITEIIITGSKNTIKVMTEYNVRTILAPLFSKVIRQDDSKVEHLSMLPSAFFCIEEKKKGDKVVGYRLSGGGYGHGVGMSQNGAKAMIDLGKSYEEVLKHFYKGAEIGVIY</sequence>
<keyword evidence="5" id="KW-1185">Reference proteome</keyword>
<evidence type="ECO:0000256" key="2">
    <source>
        <dbReference type="SAM" id="Phobius"/>
    </source>
</evidence>
<organism evidence="4 5">
    <name type="scientific">Velocimicrobium porci</name>
    <dbReference type="NCBI Taxonomy" id="2606634"/>
    <lineage>
        <taxon>Bacteria</taxon>
        <taxon>Bacillati</taxon>
        <taxon>Bacillota</taxon>
        <taxon>Clostridia</taxon>
        <taxon>Lachnospirales</taxon>
        <taxon>Lachnospiraceae</taxon>
        <taxon>Velocimicrobium</taxon>
    </lineage>
</organism>
<accession>A0A6L5XV68</accession>
<feature type="transmembrane region" description="Helical" evidence="2">
    <location>
        <begin position="7"/>
        <end position="24"/>
    </location>
</feature>
<dbReference type="Pfam" id="PF08486">
    <property type="entry name" value="SpoIID"/>
    <property type="match status" value="1"/>
</dbReference>
<dbReference type="PROSITE" id="PS51272">
    <property type="entry name" value="SLH"/>
    <property type="match status" value="1"/>
</dbReference>
<reference evidence="4 5" key="1">
    <citation type="submission" date="2019-08" db="EMBL/GenBank/DDBJ databases">
        <title>In-depth cultivation of the pig gut microbiome towards novel bacterial diversity and tailored functional studies.</title>
        <authorList>
            <person name="Wylensek D."/>
            <person name="Hitch T.C.A."/>
            <person name="Clavel T."/>
        </authorList>
    </citation>
    <scope>NUCLEOTIDE SEQUENCE [LARGE SCALE GENOMIC DNA]</scope>
    <source>
        <strain evidence="4 5">WCA-693-APC-MOT-I</strain>
    </source>
</reference>